<dbReference type="AlphaFoldDB" id="A0A371QU27"/>
<sequence>MATCNKWERLISWAEKEGNSLKALEFKEKLVECIVYTALEKVRKKKLAEVEELIKYGREMAKKFAIEELNFHISLIEKEVAKIKERRKALAQTK</sequence>
<dbReference type="GeneID" id="1464471"/>
<evidence type="ECO:0000313" key="4">
    <source>
        <dbReference type="EMBL" id="RFA94864.1"/>
    </source>
</evidence>
<evidence type="ECO:0000313" key="6">
    <source>
        <dbReference type="Proteomes" id="UP000257123"/>
    </source>
</evidence>
<proteinExistence type="predicted"/>
<reference evidence="2" key="2">
    <citation type="journal article" date="2020" name="bioRxiv">
        <title>A rank-normalized archaeal taxonomy based on genome phylogeny resolves widespread incomplete and uneven classifications.</title>
        <authorList>
            <person name="Rinke C."/>
            <person name="Chuvochina M."/>
            <person name="Mussig A.J."/>
            <person name="Chaumeil P.-A."/>
            <person name="Waite D.W."/>
            <person name="Whitman W.B."/>
            <person name="Parks D.H."/>
            <person name="Hugenholtz P."/>
        </authorList>
    </citation>
    <scope>NUCLEOTIDE SEQUENCE</scope>
    <source>
        <strain evidence="2">UBA8839</strain>
    </source>
</reference>
<dbReference type="EMBL" id="DUJP01000027">
    <property type="protein sequence ID" value="HII47101.1"/>
    <property type="molecule type" value="Genomic_DNA"/>
</dbReference>
<evidence type="ECO:0000313" key="2">
    <source>
        <dbReference type="EMBL" id="HII47101.1"/>
    </source>
</evidence>
<organism evidence="3 6">
    <name type="scientific">Pyrobaculum aerophilum</name>
    <dbReference type="NCBI Taxonomy" id="13773"/>
    <lineage>
        <taxon>Archaea</taxon>
        <taxon>Thermoproteota</taxon>
        <taxon>Thermoprotei</taxon>
        <taxon>Thermoproteales</taxon>
        <taxon>Thermoproteaceae</taxon>
        <taxon>Pyrobaculum</taxon>
    </lineage>
</organism>
<feature type="coiled-coil region" evidence="1">
    <location>
        <begin position="66"/>
        <end position="93"/>
    </location>
</feature>
<dbReference type="Proteomes" id="UP000651120">
    <property type="component" value="Unassembled WGS sequence"/>
</dbReference>
<evidence type="ECO:0000313" key="5">
    <source>
        <dbReference type="Proteomes" id="UP000256877"/>
    </source>
</evidence>
<comment type="caution">
    <text evidence="3">The sequence shown here is derived from an EMBL/GenBank/DDBJ whole genome shotgun (WGS) entry which is preliminary data.</text>
</comment>
<name>A0A371QU27_9CREN</name>
<evidence type="ECO:0000256" key="1">
    <source>
        <dbReference type="SAM" id="Coils"/>
    </source>
</evidence>
<protein>
    <submittedName>
        <fullName evidence="3">Uncharacterized protein</fullName>
    </submittedName>
</protein>
<dbReference type="RefSeq" id="WP_011008603.1">
    <property type="nucleotide sequence ID" value="NZ_DAIOPL010000002.1"/>
</dbReference>
<dbReference type="EMBL" id="NMUE01000090">
    <property type="protein sequence ID" value="RFA92371.1"/>
    <property type="molecule type" value="Genomic_DNA"/>
</dbReference>
<dbReference type="Proteomes" id="UP000256877">
    <property type="component" value="Unassembled WGS sequence"/>
</dbReference>
<dbReference type="OMA" id="LVECIVY"/>
<dbReference type="OrthoDB" id="27045at2157"/>
<keyword evidence="1" id="KW-0175">Coiled coil</keyword>
<reference evidence="5 6" key="1">
    <citation type="submission" date="2017-07" db="EMBL/GenBank/DDBJ databases">
        <title>Draft genome sequence of aerobic hyperthermophilic archaea, Pyrobaculum aerophilum YKB31 and YKB32.</title>
        <authorList>
            <person name="Mochizuki T."/>
            <person name="Berliner A.J."/>
            <person name="Yoshida-Takashima Y."/>
            <person name="Takaki Y."/>
            <person name="Nunoura T."/>
            <person name="Takai K."/>
        </authorList>
    </citation>
    <scope>NUCLEOTIDE SEQUENCE [LARGE SCALE GENOMIC DNA]</scope>
    <source>
        <strain evidence="3 6">YKB31</strain>
        <strain evidence="4 5">YKB32</strain>
    </source>
</reference>
<dbReference type="EMBL" id="NMUF01000073">
    <property type="protein sequence ID" value="RFA94864.1"/>
    <property type="molecule type" value="Genomic_DNA"/>
</dbReference>
<dbReference type="Proteomes" id="UP000257123">
    <property type="component" value="Unassembled WGS sequence"/>
</dbReference>
<gene>
    <name evidence="3" type="ORF">CGL51_14370</name>
    <name evidence="4" type="ORF">CGL52_13875</name>
    <name evidence="2" type="ORF">HA333_06570</name>
</gene>
<accession>A0A371QU27</accession>
<evidence type="ECO:0000313" key="3">
    <source>
        <dbReference type="EMBL" id="RFA92371.1"/>
    </source>
</evidence>